<dbReference type="GO" id="GO:0016757">
    <property type="term" value="F:glycosyltransferase activity"/>
    <property type="evidence" value="ECO:0007669"/>
    <property type="project" value="UniProtKB-KW"/>
</dbReference>
<feature type="domain" description="Glycosyltransferase subfamily 4-like N-terminal" evidence="3">
    <location>
        <begin position="12"/>
        <end position="151"/>
    </location>
</feature>
<evidence type="ECO:0000256" key="1">
    <source>
        <dbReference type="ARBA" id="ARBA00022676"/>
    </source>
</evidence>
<evidence type="ECO:0000259" key="3">
    <source>
        <dbReference type="Pfam" id="PF13439"/>
    </source>
</evidence>
<keyword evidence="2 4" id="KW-0808">Transferase</keyword>
<dbReference type="PANTHER" id="PTHR12526">
    <property type="entry name" value="GLYCOSYLTRANSFERASE"/>
    <property type="match status" value="1"/>
</dbReference>
<comment type="caution">
    <text evidence="4">The sequence shown here is derived from an EMBL/GenBank/DDBJ whole genome shotgun (WGS) entry which is preliminary data.</text>
</comment>
<evidence type="ECO:0000256" key="2">
    <source>
        <dbReference type="ARBA" id="ARBA00022679"/>
    </source>
</evidence>
<keyword evidence="5" id="KW-1185">Reference proteome</keyword>
<dbReference type="PANTHER" id="PTHR12526:SF510">
    <property type="entry name" value="D-INOSITOL 3-PHOSPHATE GLYCOSYLTRANSFERASE"/>
    <property type="match status" value="1"/>
</dbReference>
<dbReference type="SUPFAM" id="SSF53756">
    <property type="entry name" value="UDP-Glycosyltransferase/glycogen phosphorylase"/>
    <property type="match status" value="1"/>
</dbReference>
<evidence type="ECO:0000313" key="5">
    <source>
        <dbReference type="Proteomes" id="UP001378188"/>
    </source>
</evidence>
<dbReference type="AlphaFoldDB" id="A0AAW9RY25"/>
<dbReference type="Pfam" id="PF13439">
    <property type="entry name" value="Glyco_transf_4"/>
    <property type="match status" value="1"/>
</dbReference>
<keyword evidence="1 4" id="KW-0328">Glycosyltransferase</keyword>
<dbReference type="RefSeq" id="WP_340330524.1">
    <property type="nucleotide sequence ID" value="NZ_JAZHOF010000006.1"/>
</dbReference>
<evidence type="ECO:0000313" key="4">
    <source>
        <dbReference type="EMBL" id="MEJ8572823.1"/>
    </source>
</evidence>
<dbReference type="EC" id="2.4.-.-" evidence="4"/>
<protein>
    <submittedName>
        <fullName evidence="4">Glycosyltransferase</fullName>
        <ecNumber evidence="4">2.4.-.-</ecNumber>
    </submittedName>
</protein>
<name>A0AAW9RY25_9HYPH</name>
<dbReference type="EMBL" id="JAZHOF010000006">
    <property type="protein sequence ID" value="MEJ8572823.1"/>
    <property type="molecule type" value="Genomic_DNA"/>
</dbReference>
<dbReference type="Gene3D" id="3.40.50.2000">
    <property type="entry name" value="Glycogen Phosphorylase B"/>
    <property type="match status" value="2"/>
</dbReference>
<organism evidence="4 5">
    <name type="scientific">Microbaculum marinum</name>
    <dbReference type="NCBI Taxonomy" id="1764581"/>
    <lineage>
        <taxon>Bacteria</taxon>
        <taxon>Pseudomonadati</taxon>
        <taxon>Pseudomonadota</taxon>
        <taxon>Alphaproteobacteria</taxon>
        <taxon>Hyphomicrobiales</taxon>
        <taxon>Tepidamorphaceae</taxon>
        <taxon>Microbaculum</taxon>
    </lineage>
</organism>
<dbReference type="Proteomes" id="UP001378188">
    <property type="component" value="Unassembled WGS sequence"/>
</dbReference>
<reference evidence="4 5" key="1">
    <citation type="submission" date="2024-02" db="EMBL/GenBank/DDBJ databases">
        <title>Genome analysis and characterization of Microbaculum marinisediminis sp. nov., isolated from marine sediment.</title>
        <authorList>
            <person name="Du Z.-J."/>
            <person name="Ye Y.-Q."/>
            <person name="Zhang Z.-R."/>
            <person name="Yuan S.-M."/>
            <person name="Zhang X.-Y."/>
        </authorList>
    </citation>
    <scope>NUCLEOTIDE SEQUENCE [LARGE SCALE GENOMIC DNA]</scope>
    <source>
        <strain evidence="4 5">SDUM1044001</strain>
    </source>
</reference>
<dbReference type="Pfam" id="PF13692">
    <property type="entry name" value="Glyco_trans_1_4"/>
    <property type="match status" value="1"/>
</dbReference>
<gene>
    <name evidence="4" type="ORF">V3328_15135</name>
</gene>
<sequence length="388" mass="42135">MKVLQIVDNLGMGGAEVWLVALLRHWQDQDDGPQVHFLATGGQEGVLDDAARSLGAKIHYLRYSQARLPVFARAFRRLLEEGRYDAIHDHQDYASGWHFALGTGLLPPVRITHVHNPVYQVQENYGNGLRKRLTGAVGKRFVAHYATYIAGTSRQAISEHGFDAPAFDRVPKGPVYCGFDTGQFSGHRPAARASVRQEFGWQQRTRIVLFAGRIDVSPRQDHPRAHKNSGFAASIAIEACRRDPDLHVLFAGSPSAGTPILEGRIAEASLSGRIRLLGVRADVPRLMLASEVLLFPSRGEGLGMVAVEAQAAGTPVLASTAVPRECVVVPELVTFLDLDAGVDRWATDLLRLARSEACRGGANAAVSESAFAISNSARTLVALYAGHR</sequence>
<accession>A0AAW9RY25</accession>
<dbReference type="InterPro" id="IPR028098">
    <property type="entry name" value="Glyco_trans_4-like_N"/>
</dbReference>
<proteinExistence type="predicted"/>